<dbReference type="EMBL" id="ML738727">
    <property type="protein sequence ID" value="KAE8157353.1"/>
    <property type="molecule type" value="Genomic_DNA"/>
</dbReference>
<organism evidence="2 3">
    <name type="scientific">Aspergillus tamarii</name>
    <dbReference type="NCBI Taxonomy" id="41984"/>
    <lineage>
        <taxon>Eukaryota</taxon>
        <taxon>Fungi</taxon>
        <taxon>Dikarya</taxon>
        <taxon>Ascomycota</taxon>
        <taxon>Pezizomycotina</taxon>
        <taxon>Eurotiomycetes</taxon>
        <taxon>Eurotiomycetidae</taxon>
        <taxon>Eurotiales</taxon>
        <taxon>Aspergillaceae</taxon>
        <taxon>Aspergillus</taxon>
        <taxon>Aspergillus subgen. Circumdati</taxon>
    </lineage>
</organism>
<dbReference type="AlphaFoldDB" id="A0A5N6UFV2"/>
<dbReference type="Proteomes" id="UP000326950">
    <property type="component" value="Unassembled WGS sequence"/>
</dbReference>
<proteinExistence type="predicted"/>
<name>A0A5N6UFV2_ASPTM</name>
<reference evidence="2 3" key="1">
    <citation type="submission" date="2019-04" db="EMBL/GenBank/DDBJ databases">
        <title>Friends and foes A comparative genomics study of 23 Aspergillus species from section Flavi.</title>
        <authorList>
            <consortium name="DOE Joint Genome Institute"/>
            <person name="Kjaerbolling I."/>
            <person name="Vesth T."/>
            <person name="Frisvad J.C."/>
            <person name="Nybo J.L."/>
            <person name="Theobald S."/>
            <person name="Kildgaard S."/>
            <person name="Isbrandt T."/>
            <person name="Kuo A."/>
            <person name="Sato A."/>
            <person name="Lyhne E.K."/>
            <person name="Kogle M.E."/>
            <person name="Wiebenga A."/>
            <person name="Kun R.S."/>
            <person name="Lubbers R.J."/>
            <person name="Makela M.R."/>
            <person name="Barry K."/>
            <person name="Chovatia M."/>
            <person name="Clum A."/>
            <person name="Daum C."/>
            <person name="Haridas S."/>
            <person name="He G."/>
            <person name="LaButti K."/>
            <person name="Lipzen A."/>
            <person name="Mondo S."/>
            <person name="Riley R."/>
            <person name="Salamov A."/>
            <person name="Simmons B.A."/>
            <person name="Magnuson J.K."/>
            <person name="Henrissat B."/>
            <person name="Mortensen U.H."/>
            <person name="Larsen T.O."/>
            <person name="Devries R.P."/>
            <person name="Grigoriev I.V."/>
            <person name="Machida M."/>
            <person name="Baker S.E."/>
            <person name="Andersen M.R."/>
        </authorList>
    </citation>
    <scope>NUCLEOTIDE SEQUENCE [LARGE SCALE GENOMIC DNA]</scope>
    <source>
        <strain evidence="2 3">CBS 117626</strain>
    </source>
</reference>
<keyword evidence="3" id="KW-1185">Reference proteome</keyword>
<accession>A0A5N6UFV2</accession>
<keyword evidence="1" id="KW-1133">Transmembrane helix</keyword>
<evidence type="ECO:0000256" key="1">
    <source>
        <dbReference type="SAM" id="Phobius"/>
    </source>
</evidence>
<dbReference type="OrthoDB" id="2283488at2759"/>
<keyword evidence="1" id="KW-0472">Membrane</keyword>
<evidence type="ECO:0000313" key="3">
    <source>
        <dbReference type="Proteomes" id="UP000326950"/>
    </source>
</evidence>
<feature type="transmembrane region" description="Helical" evidence="1">
    <location>
        <begin position="6"/>
        <end position="26"/>
    </location>
</feature>
<evidence type="ECO:0000313" key="2">
    <source>
        <dbReference type="EMBL" id="KAE8157353.1"/>
    </source>
</evidence>
<protein>
    <submittedName>
        <fullName evidence="2">Uncharacterized protein</fullName>
    </submittedName>
</protein>
<gene>
    <name evidence="2" type="ORF">BDV40DRAFT_278717</name>
</gene>
<sequence length="99" mass="11903">MSSHVCPYVLCLFFRFFSFSFSFFLCPHHRQRHSPASLLDCFVYRTFRMLFSFAMFPSEHVKSFVNWNWTEPNAQNGKPNPYILQRYHFIFGHLPLDIA</sequence>
<keyword evidence="1" id="KW-0812">Transmembrane</keyword>